<organism evidence="1 2">
    <name type="scientific">Durusdinium trenchii</name>
    <dbReference type="NCBI Taxonomy" id="1381693"/>
    <lineage>
        <taxon>Eukaryota</taxon>
        <taxon>Sar</taxon>
        <taxon>Alveolata</taxon>
        <taxon>Dinophyceae</taxon>
        <taxon>Suessiales</taxon>
        <taxon>Symbiodiniaceae</taxon>
        <taxon>Durusdinium</taxon>
    </lineage>
</organism>
<feature type="non-terminal residue" evidence="1">
    <location>
        <position position="588"/>
    </location>
</feature>
<evidence type="ECO:0000313" key="1">
    <source>
        <dbReference type="EMBL" id="CAK9049491.1"/>
    </source>
</evidence>
<dbReference type="EMBL" id="CAXAMM010021201">
    <property type="protein sequence ID" value="CAK9049491.1"/>
    <property type="molecule type" value="Genomic_DNA"/>
</dbReference>
<name>A0ABP0ME98_9DINO</name>
<accession>A0ABP0ME98</accession>
<evidence type="ECO:0000313" key="2">
    <source>
        <dbReference type="Proteomes" id="UP001642464"/>
    </source>
</evidence>
<gene>
    <name evidence="1" type="ORF">SCF082_LOCUS27432</name>
</gene>
<protein>
    <submittedName>
        <fullName evidence="1">Uncharacterized protein</fullName>
    </submittedName>
</protein>
<comment type="caution">
    <text evidence="1">The sequence shown here is derived from an EMBL/GenBank/DDBJ whole genome shotgun (WGS) entry which is preliminary data.</text>
</comment>
<proteinExistence type="predicted"/>
<sequence length="588" mass="62508">MADRALEAVKRERDLRGEITVPEWSRYGDVARVLSEAINDIGASKISLAAGMVDAGLVSDEETGLGVIQLMLDGEVQTPRIDILRYLADQLGRELDELVEPFTVYYRQLTVAESQKISQLADGSDHKALVYQLIYCLEDAAGNRVFDKSHIEQLMRAPATLIARIAQETSRRPTVAQHASPEQLWEAVAYLVLIGDPMGRSMADTRSKHILEAEDRTARAFKSATDKARTAATAMAKYGAAGAAAAAGGVALVINANRQSIDVLAKTSDKLGIATEKLVGLRHAAEQTAGIQGETFDKSLQTMVRSISEANAGMGEAQQSLKDLGLETATLAQMTPDQQFYAVANAMQAVENQGARVRIATKLFGEEGAALVNTLGDGEEGLRRFQAEAEAMGIALNRVDAAKVEAANDSIDRAQKVASGFAQQLTVAAAPAIEAVANELFGAAQEAGGFGNIASQAVGAVVKVVGYAANSLRGVQLIWVALKAGANQFAATAVGMIQMVAEKAIALANMIPGVNIEMGEKLTEIGADLQARADQFKKELADLAAQPMPLEQIEEWHAGVLERAQVQAENMVSVNEQKNSALLASELA</sequence>
<keyword evidence="2" id="KW-1185">Reference proteome</keyword>
<dbReference type="Proteomes" id="UP001642464">
    <property type="component" value="Unassembled WGS sequence"/>
</dbReference>
<reference evidence="1 2" key="1">
    <citation type="submission" date="2024-02" db="EMBL/GenBank/DDBJ databases">
        <authorList>
            <person name="Chen Y."/>
            <person name="Shah S."/>
            <person name="Dougan E. K."/>
            <person name="Thang M."/>
            <person name="Chan C."/>
        </authorList>
    </citation>
    <scope>NUCLEOTIDE SEQUENCE [LARGE SCALE GENOMIC DNA]</scope>
</reference>